<evidence type="ECO:0000313" key="6">
    <source>
        <dbReference type="Proteomes" id="UP000693970"/>
    </source>
</evidence>
<proteinExistence type="inferred from homology"/>
<dbReference type="EMBL" id="JAGRRH010000009">
    <property type="protein sequence ID" value="KAG7364332.1"/>
    <property type="molecule type" value="Genomic_DNA"/>
</dbReference>
<dbReference type="PANTHER" id="PTHR12895">
    <property type="entry name" value="DYMECLIN"/>
    <property type="match status" value="1"/>
</dbReference>
<dbReference type="GO" id="GO:0005794">
    <property type="term" value="C:Golgi apparatus"/>
    <property type="evidence" value="ECO:0007669"/>
    <property type="project" value="TreeGrafter"/>
</dbReference>
<reference evidence="5" key="2">
    <citation type="submission" date="2021-04" db="EMBL/GenBank/DDBJ databases">
        <authorList>
            <person name="Podell S."/>
        </authorList>
    </citation>
    <scope>NUCLEOTIDE SEQUENCE</scope>
    <source>
        <strain evidence="5">Hildebrandi</strain>
    </source>
</reference>
<keyword evidence="6" id="KW-1185">Reference proteome</keyword>
<dbReference type="GO" id="GO:0007030">
    <property type="term" value="P:Golgi organization"/>
    <property type="evidence" value="ECO:0007669"/>
    <property type="project" value="TreeGrafter"/>
</dbReference>
<keyword evidence="3" id="KW-0519">Myristate</keyword>
<dbReference type="AlphaFoldDB" id="A0A9K3PY87"/>
<evidence type="ECO:0000256" key="4">
    <source>
        <dbReference type="ARBA" id="ARBA00023288"/>
    </source>
</evidence>
<evidence type="ECO:0000313" key="5">
    <source>
        <dbReference type="EMBL" id="KAG7364332.1"/>
    </source>
</evidence>
<comment type="caution">
    <text evidence="5">The sequence shown here is derived from an EMBL/GenBank/DDBJ whole genome shotgun (WGS) entry which is preliminary data.</text>
</comment>
<dbReference type="InterPro" id="IPR019142">
    <property type="entry name" value="Dymeclin"/>
</dbReference>
<accession>A0A9K3PY87</accession>
<dbReference type="PANTHER" id="PTHR12895:SF9">
    <property type="entry name" value="DYMECLIN"/>
    <property type="match status" value="1"/>
</dbReference>
<dbReference type="Pfam" id="PF09742">
    <property type="entry name" value="Dymeclin"/>
    <property type="match status" value="1"/>
</dbReference>
<evidence type="ECO:0000256" key="2">
    <source>
        <dbReference type="ARBA" id="ARBA00015736"/>
    </source>
</evidence>
<comment type="similarity">
    <text evidence="1">Belongs to the dymeclin family.</text>
</comment>
<evidence type="ECO:0000256" key="1">
    <source>
        <dbReference type="ARBA" id="ARBA00010603"/>
    </source>
</evidence>
<reference evidence="5" key="1">
    <citation type="journal article" date="2021" name="Sci. Rep.">
        <title>Diploid genomic architecture of Nitzschia inconspicua, an elite biomass production diatom.</title>
        <authorList>
            <person name="Oliver A."/>
            <person name="Podell S."/>
            <person name="Pinowska A."/>
            <person name="Traller J.C."/>
            <person name="Smith S.R."/>
            <person name="McClure R."/>
            <person name="Beliaev A."/>
            <person name="Bohutskyi P."/>
            <person name="Hill E.A."/>
            <person name="Rabines A."/>
            <person name="Zheng H."/>
            <person name="Allen L.Z."/>
            <person name="Kuo A."/>
            <person name="Grigoriev I.V."/>
            <person name="Allen A.E."/>
            <person name="Hazlebeck D."/>
            <person name="Allen E.E."/>
        </authorList>
    </citation>
    <scope>NUCLEOTIDE SEQUENCE</scope>
    <source>
        <strain evidence="5">Hildebrandi</strain>
    </source>
</reference>
<dbReference type="Proteomes" id="UP000693970">
    <property type="component" value="Unassembled WGS sequence"/>
</dbReference>
<sequence>MWGNPERAASLTGNDTLASLLYQVCSPAHIPWSDERWQELLHGYDVWVHMEDSHALMQQYAQSMAKHAEMSSNLAALSLHVTRMLRELVRDMRISQEGEEDMSSKTNGESFIDQPAIDDFSKRISRVAKARATAGSLQLLQLLSHPVIVHICKTANVSVDNLNDVFTYRTRGDLPLDQPAGIPLVHSILDLITAVGTNPSVLNTPELYDTVVLAFHLLFVLCGTQLYRPFESSFERNTPIHGILEAMFQQDDSDDSIEESTNLQSLWMSSRSSLSIRSSSKKSGKRVGKRRIWTPRSILQTCLQWQLDRPRAPEGSLSHYYFILANAAVNTKGGEKPGQDGIYESYMIVQATAPMSKKDIDNLGGTLSHFSTTANDVSSDGGQVASKRSSESHNIILDATKGVLTLGGKIILLPFRLVTLVVGVFAANKKGSHQLRQGEMMKKIASTSTSRTRDVLWLSNSQIADLASSLILLLANNNRNAEHNNPFRSQLKRLADNRWEDNDEGLALPDLPSLRSTEEDSFRIDDFHTEENGRRKSSVTSVCNGDYPLTLNFESLFIAFGRTLHTEVGALLLYTLLQSSPSFAESLAARSDLDTLVMPLLRTLYFASRSQTYISKDYAARRASTSPSPSHSQVLNSRYDIRSCPFRSLSQLYVNIILLLLFSQDSSFGRDAFKRVIVSDVLWYKERHLKNINLGSVLILTMLRSLVFNLSRLQDVFMLSNCCAVLMNISISVVGLHEYASMRLASVAVTIMKKHVKLDDSTPESDKGRRENQSLELEEDLSSSLEMHAEVAHTLLAVIKQSLSPDNIEENLHLIYALVYYQTDLIKLCNNKNLYSPREIERIKAVTLKASSLIQNEGARSAPKALKVLEMQIESLVAAANAADAKFPSKRRRAAGEDDFTFTYEEESDPEIFFVPYVWDIIVCCTTSTNISWKKDNIQAFSLLDGGDEDFLGDEVTPIHEAEAFADNAEELV</sequence>
<evidence type="ECO:0000256" key="3">
    <source>
        <dbReference type="ARBA" id="ARBA00022707"/>
    </source>
</evidence>
<keyword evidence="4" id="KW-0449">Lipoprotein</keyword>
<organism evidence="5 6">
    <name type="scientific">Nitzschia inconspicua</name>
    <dbReference type="NCBI Taxonomy" id="303405"/>
    <lineage>
        <taxon>Eukaryota</taxon>
        <taxon>Sar</taxon>
        <taxon>Stramenopiles</taxon>
        <taxon>Ochrophyta</taxon>
        <taxon>Bacillariophyta</taxon>
        <taxon>Bacillariophyceae</taxon>
        <taxon>Bacillariophycidae</taxon>
        <taxon>Bacillariales</taxon>
        <taxon>Bacillariaceae</taxon>
        <taxon>Nitzschia</taxon>
    </lineage>
</organism>
<protein>
    <recommendedName>
        <fullName evidence="2">Dymeclin</fullName>
    </recommendedName>
</protein>
<name>A0A9K3PY87_9STRA</name>
<dbReference type="OrthoDB" id="44990at2759"/>
<gene>
    <name evidence="5" type="ORF">IV203_037534</name>
</gene>